<keyword evidence="2" id="KW-1185">Reference proteome</keyword>
<evidence type="ECO:0000313" key="2">
    <source>
        <dbReference type="Proteomes" id="UP000321225"/>
    </source>
</evidence>
<comment type="caution">
    <text evidence="1">The sequence shown here is derived from an EMBL/GenBank/DDBJ whole genome shotgun (WGS) entry which is preliminary data.</text>
</comment>
<proteinExistence type="predicted"/>
<dbReference type="EMBL" id="BJUW01000006">
    <property type="protein sequence ID" value="GEK86366.1"/>
    <property type="molecule type" value="Genomic_DNA"/>
</dbReference>
<dbReference type="Proteomes" id="UP000321225">
    <property type="component" value="Unassembled WGS sequence"/>
</dbReference>
<protein>
    <submittedName>
        <fullName evidence="1">Uncharacterized protein</fullName>
    </submittedName>
</protein>
<gene>
    <name evidence="1" type="ORF">MAE01_15420</name>
</gene>
<evidence type="ECO:0000313" key="1">
    <source>
        <dbReference type="EMBL" id="GEK86366.1"/>
    </source>
</evidence>
<accession>A0A511AEC2</accession>
<reference evidence="1 2" key="1">
    <citation type="submission" date="2019-07" db="EMBL/GenBank/DDBJ databases">
        <title>Whole genome shotgun sequence of Microbacterium aerolatum NBRC 103071.</title>
        <authorList>
            <person name="Hosoyama A."/>
            <person name="Uohara A."/>
            <person name="Ohji S."/>
            <person name="Ichikawa N."/>
        </authorList>
    </citation>
    <scope>NUCLEOTIDE SEQUENCE [LARGE SCALE GENOMIC DNA]</scope>
    <source>
        <strain evidence="1 2">NBRC 103071</strain>
    </source>
</reference>
<name>A0A511AEC2_9MICO</name>
<sequence length="340" mass="38080">MQFSRAGDGRERPGSVVDMEWIADPMDAGGWLRERLDDDWSMHHFVPHGFEAYARIFHPAEVRSLPDRAVPTMDEWVRMPDAEQQRLMEQFVDEPASWADAAAAFGTTVHALAQWQHLVRTPTDGDWRSRIAPDGREFSSPSEGEMSPELLAAIARHLVAHTSTPDAGYAALWEGRGGLLGFFGEGPSRGFYEFTDDLAHAQVLGQSFRDRFNNPFRKPKWQPGILSDEISKGPRLELPDRNHVLFAAAPAAFADPDWILDAPWRDREAEGHGFDPSAQHPSILWPADRAWVMVSEIDFDSTIVAGSNELIRAICADPPIEALPIREGSSLHWDADDINR</sequence>
<organism evidence="1 2">
    <name type="scientific">Microbacterium aerolatum</name>
    <dbReference type="NCBI Taxonomy" id="153731"/>
    <lineage>
        <taxon>Bacteria</taxon>
        <taxon>Bacillati</taxon>
        <taxon>Actinomycetota</taxon>
        <taxon>Actinomycetes</taxon>
        <taxon>Micrococcales</taxon>
        <taxon>Microbacteriaceae</taxon>
        <taxon>Microbacterium</taxon>
    </lineage>
</organism>
<dbReference type="AlphaFoldDB" id="A0A511AEC2"/>